<organism evidence="1 2">
    <name type="scientific">Ambrosia artemisiifolia</name>
    <name type="common">Common ragweed</name>
    <dbReference type="NCBI Taxonomy" id="4212"/>
    <lineage>
        <taxon>Eukaryota</taxon>
        <taxon>Viridiplantae</taxon>
        <taxon>Streptophyta</taxon>
        <taxon>Embryophyta</taxon>
        <taxon>Tracheophyta</taxon>
        <taxon>Spermatophyta</taxon>
        <taxon>Magnoliopsida</taxon>
        <taxon>eudicotyledons</taxon>
        <taxon>Gunneridae</taxon>
        <taxon>Pentapetalae</taxon>
        <taxon>asterids</taxon>
        <taxon>campanulids</taxon>
        <taxon>Asterales</taxon>
        <taxon>Asteraceae</taxon>
        <taxon>Asteroideae</taxon>
        <taxon>Heliantheae alliance</taxon>
        <taxon>Heliantheae</taxon>
        <taxon>Ambrosia</taxon>
    </lineage>
</organism>
<comment type="caution">
    <text evidence="1">The sequence shown here is derived from an EMBL/GenBank/DDBJ whole genome shotgun (WGS) entry which is preliminary data.</text>
</comment>
<keyword evidence="2" id="KW-1185">Reference proteome</keyword>
<dbReference type="Proteomes" id="UP001206925">
    <property type="component" value="Unassembled WGS sequence"/>
</dbReference>
<name>A0AAD5GLV4_AMBAR</name>
<dbReference type="PANTHER" id="PTHR32370">
    <property type="entry name" value="OS12G0117600 PROTEIN"/>
    <property type="match status" value="1"/>
</dbReference>
<evidence type="ECO:0008006" key="3">
    <source>
        <dbReference type="Google" id="ProtNLM"/>
    </source>
</evidence>
<protein>
    <recommendedName>
        <fullName evidence="3">BTB/POZ domain-containing protein</fullName>
    </recommendedName>
</protein>
<reference evidence="1" key="1">
    <citation type="submission" date="2022-06" db="EMBL/GenBank/DDBJ databases">
        <title>Uncovering the hologenomic basis of an extraordinary plant invasion.</title>
        <authorList>
            <person name="Bieker V.C."/>
            <person name="Martin M.D."/>
            <person name="Gilbert T."/>
            <person name="Hodgins K."/>
            <person name="Battlay P."/>
            <person name="Petersen B."/>
            <person name="Wilson J."/>
        </authorList>
    </citation>
    <scope>NUCLEOTIDE SEQUENCE</scope>
    <source>
        <strain evidence="1">AA19_3_7</strain>
        <tissue evidence="1">Leaf</tissue>
    </source>
</reference>
<gene>
    <name evidence="1" type="ORF">M8C21_005264</name>
</gene>
<evidence type="ECO:0000313" key="1">
    <source>
        <dbReference type="EMBL" id="KAI7745016.1"/>
    </source>
</evidence>
<dbReference type="InterPro" id="IPR043454">
    <property type="entry name" value="NPH3/RPT2-like"/>
</dbReference>
<proteinExistence type="predicted"/>
<accession>A0AAD5GLV4</accession>
<sequence length="82" mass="9216">MKFMKLGSRPDAFYSSAGVRYLLHKFPLLSKCLKLQKDCAENSKSSQLQMIELADFPGGNDVFELCVKFSYGIECSQIPSND</sequence>
<dbReference type="EMBL" id="JAMZMK010007392">
    <property type="protein sequence ID" value="KAI7745016.1"/>
    <property type="molecule type" value="Genomic_DNA"/>
</dbReference>
<dbReference type="AlphaFoldDB" id="A0AAD5GLV4"/>
<evidence type="ECO:0000313" key="2">
    <source>
        <dbReference type="Proteomes" id="UP001206925"/>
    </source>
</evidence>